<evidence type="ECO:0000259" key="1">
    <source>
        <dbReference type="Pfam" id="PF26563"/>
    </source>
</evidence>
<dbReference type="InterPro" id="IPR059050">
    <property type="entry name" value="Rv3660c_N"/>
</dbReference>
<sequence length="357" mass="35782">MTTTGALALISDAGLRDDIERIAAAAGIRVVYAAEPSGRNAWVGAAAVLLDVAAARRCRELGMPRRPAVVLIAAEAPGTREFEAAMVIGAQEVITLPGQESDLVGVLADAAAGESDGRRGAVVAVIGGRGGGGASVFAIALAQAAGDPGHECLLVDVDAWGGGIDLALGAEGDAGLRWPDLAAAGGRLSYAALRDALPRRRGVVMLSAGRTGVELRPAALAAVVEAGSRAGATVICDVPRQASAAAETALVAADLVVLVVPAEVRACAATRVVADWVAALNPNVGVVVRGPAPGGLRAAEISTILGLPLLATMRAESSLDDALERGGLGRSLRNRSPLAMAARRVLAVLRGQPGEAA</sequence>
<accession>A0ABN5YV63</accession>
<dbReference type="RefSeq" id="WP_138232889.1">
    <property type="nucleotide sequence ID" value="NZ_AP022577.1"/>
</dbReference>
<gene>
    <name evidence="2" type="ORF">MAUB_28250</name>
</gene>
<dbReference type="PANTHER" id="PTHR43384">
    <property type="entry name" value="SEPTUM SITE-DETERMINING PROTEIN MIND HOMOLOG, CHLOROPLASTIC-RELATED"/>
    <property type="match status" value="1"/>
</dbReference>
<dbReference type="Proteomes" id="UP000465609">
    <property type="component" value="Chromosome"/>
</dbReference>
<dbReference type="NCBIfam" id="TIGR03815">
    <property type="entry name" value="CpaE_hom_Actino"/>
    <property type="match status" value="1"/>
</dbReference>
<dbReference type="InterPro" id="IPR027417">
    <property type="entry name" value="P-loop_NTPase"/>
</dbReference>
<dbReference type="Pfam" id="PF26563">
    <property type="entry name" value="Rv3660c_N"/>
    <property type="match status" value="1"/>
</dbReference>
<evidence type="ECO:0000313" key="3">
    <source>
        <dbReference type="Proteomes" id="UP000465609"/>
    </source>
</evidence>
<name>A0ABN5YV63_9MYCO</name>
<reference evidence="2 3" key="1">
    <citation type="journal article" date="2019" name="Emerg. Microbes Infect.">
        <title>Comprehensive subspecies identification of 175 nontuberculous mycobacteria species based on 7547 genomic profiles.</title>
        <authorList>
            <person name="Matsumoto Y."/>
            <person name="Kinjo T."/>
            <person name="Motooka D."/>
            <person name="Nabeya D."/>
            <person name="Jung N."/>
            <person name="Uechi K."/>
            <person name="Horii T."/>
            <person name="Iida T."/>
            <person name="Fujita J."/>
            <person name="Nakamura S."/>
        </authorList>
    </citation>
    <scope>NUCLEOTIDE SEQUENCE [LARGE SCALE GENOMIC DNA]</scope>
    <source>
        <strain evidence="2 3">JCM 15296</strain>
    </source>
</reference>
<dbReference type="InterPro" id="IPR022521">
    <property type="entry name" value="Rv3660c"/>
</dbReference>
<dbReference type="InterPro" id="IPR050625">
    <property type="entry name" value="ParA/MinD_ATPase"/>
</dbReference>
<dbReference type="Gene3D" id="3.40.50.300">
    <property type="entry name" value="P-loop containing nucleotide triphosphate hydrolases"/>
    <property type="match status" value="1"/>
</dbReference>
<evidence type="ECO:0000313" key="2">
    <source>
        <dbReference type="EMBL" id="BBX84952.1"/>
    </source>
</evidence>
<dbReference type="PANTHER" id="PTHR43384:SF11">
    <property type="entry name" value="SEPTUM SITE DETERMINING PROTEIN"/>
    <property type="match status" value="1"/>
</dbReference>
<organism evidence="2 3">
    <name type="scientific">Mycolicibacterium aubagnense</name>
    <dbReference type="NCBI Taxonomy" id="319707"/>
    <lineage>
        <taxon>Bacteria</taxon>
        <taxon>Bacillati</taxon>
        <taxon>Actinomycetota</taxon>
        <taxon>Actinomycetes</taxon>
        <taxon>Mycobacteriales</taxon>
        <taxon>Mycobacteriaceae</taxon>
        <taxon>Mycolicibacterium</taxon>
    </lineage>
</organism>
<proteinExistence type="predicted"/>
<feature type="domain" description="Rv3660c-like CheY-like N-terminal" evidence="1">
    <location>
        <begin position="10"/>
        <end position="114"/>
    </location>
</feature>
<dbReference type="SUPFAM" id="SSF52540">
    <property type="entry name" value="P-loop containing nucleoside triphosphate hydrolases"/>
    <property type="match status" value="1"/>
</dbReference>
<protein>
    <submittedName>
        <fullName evidence="2">ATPase AAA</fullName>
    </submittedName>
</protein>
<dbReference type="EMBL" id="AP022577">
    <property type="protein sequence ID" value="BBX84952.1"/>
    <property type="molecule type" value="Genomic_DNA"/>
</dbReference>
<keyword evidence="3" id="KW-1185">Reference proteome</keyword>